<dbReference type="Proteomes" id="UP001589707">
    <property type="component" value="Unassembled WGS sequence"/>
</dbReference>
<dbReference type="PANTHER" id="PTHR35340:SF6">
    <property type="entry name" value="ASST-DOMAIN-CONTAINING PROTEIN"/>
    <property type="match status" value="1"/>
</dbReference>
<dbReference type="EMBL" id="JBHMAU010000043">
    <property type="protein sequence ID" value="MFB9775951.1"/>
    <property type="molecule type" value="Genomic_DNA"/>
</dbReference>
<organism evidence="2 3">
    <name type="scientific">Brevibacterium otitidis</name>
    <dbReference type="NCBI Taxonomy" id="53364"/>
    <lineage>
        <taxon>Bacteria</taxon>
        <taxon>Bacillati</taxon>
        <taxon>Actinomycetota</taxon>
        <taxon>Actinomycetes</taxon>
        <taxon>Micrococcales</taxon>
        <taxon>Brevibacteriaceae</taxon>
        <taxon>Brevibacterium</taxon>
    </lineage>
</organism>
<dbReference type="RefSeq" id="WP_376839512.1">
    <property type="nucleotide sequence ID" value="NZ_JBHMAU010000043.1"/>
</dbReference>
<reference evidence="2 3" key="1">
    <citation type="submission" date="2024-09" db="EMBL/GenBank/DDBJ databases">
        <authorList>
            <person name="Sun Q."/>
            <person name="Mori K."/>
        </authorList>
    </citation>
    <scope>NUCLEOTIDE SEQUENCE [LARGE SCALE GENOMIC DNA]</scope>
    <source>
        <strain evidence="2 3">JCM 11683</strain>
    </source>
</reference>
<accession>A0ABV5X1M9</accession>
<name>A0ABV5X1M9_9MICO</name>
<dbReference type="InterPro" id="IPR053143">
    <property type="entry name" value="Arylsulfate_ST"/>
</dbReference>
<proteinExistence type="predicted"/>
<protein>
    <submittedName>
        <fullName evidence="2">Arylsulfotransferase family protein</fullName>
    </submittedName>
</protein>
<feature type="region of interest" description="Disordered" evidence="1">
    <location>
        <begin position="340"/>
        <end position="369"/>
    </location>
</feature>
<dbReference type="InterPro" id="IPR039535">
    <property type="entry name" value="ASST-like"/>
</dbReference>
<dbReference type="PANTHER" id="PTHR35340">
    <property type="entry name" value="PQQ ENZYME REPEAT PROTEIN-RELATED"/>
    <property type="match status" value="1"/>
</dbReference>
<dbReference type="Pfam" id="PF14269">
    <property type="entry name" value="Arylsulfotran_2"/>
    <property type="match status" value="1"/>
</dbReference>
<evidence type="ECO:0000313" key="3">
    <source>
        <dbReference type="Proteomes" id="UP001589707"/>
    </source>
</evidence>
<keyword evidence="3" id="KW-1185">Reference proteome</keyword>
<sequence>MTPMSRHRSRAAPGAASILAIALTGCTGGDGKTGASVELTEYASRPDLTAPPVEGEPLDLSVDGAEQYFFIGPKSRETDVWSGRLIVDSSGEPVWIEEDAETNGNTAGWDLRVQQHKGENVLTWWEGFVDTPLAEGEVVIVDDTYEEIARVGTGGDLPHRKVDLHETTLTEDGTVLLMSYVPKQADLTSFGGDADGWVWDGVVQEIDIETGEVVFDWSSLEHIPVTAFQRKFEDGMGTEDKPFDYFHGNSVSVDEDGSLLVNARNTHAFYNLDRETGEVNWTAGGPESDFELGDGVYFAWQHDVERQADGSITMFDNQSSPTLRDSSTLAEVATSKRTGFETAIELPEAASRSDDEDEDEDASAAPAQSFEHIVVEALNAYGEQLSSAVVDTDDMK</sequence>
<evidence type="ECO:0000313" key="2">
    <source>
        <dbReference type="EMBL" id="MFB9775951.1"/>
    </source>
</evidence>
<dbReference type="PROSITE" id="PS51257">
    <property type="entry name" value="PROKAR_LIPOPROTEIN"/>
    <property type="match status" value="1"/>
</dbReference>
<evidence type="ECO:0000256" key="1">
    <source>
        <dbReference type="SAM" id="MobiDB-lite"/>
    </source>
</evidence>
<comment type="caution">
    <text evidence="2">The sequence shown here is derived from an EMBL/GenBank/DDBJ whole genome shotgun (WGS) entry which is preliminary data.</text>
</comment>
<gene>
    <name evidence="2" type="ORF">ACFFN1_05960</name>
</gene>